<evidence type="ECO:0000256" key="4">
    <source>
        <dbReference type="ARBA" id="ARBA00022840"/>
    </source>
</evidence>
<evidence type="ECO:0000256" key="1">
    <source>
        <dbReference type="ARBA" id="ARBA00001953"/>
    </source>
</evidence>
<evidence type="ECO:0000259" key="8">
    <source>
        <dbReference type="PROSITE" id="PS50968"/>
    </source>
</evidence>
<comment type="caution">
    <text evidence="11">The sequence shown here is derived from an EMBL/GenBank/DDBJ whole genome shotgun (WGS) entry which is preliminary data.</text>
</comment>
<keyword evidence="5" id="KW-0809">Transit peptide</keyword>
<dbReference type="AlphaFoldDB" id="A0A8J7K4X0"/>
<dbReference type="FunFam" id="3.40.50.20:FF:000010">
    <property type="entry name" value="Propionyl-CoA carboxylase subunit alpha"/>
    <property type="match status" value="1"/>
</dbReference>
<dbReference type="PROSITE" id="PS50968">
    <property type="entry name" value="BIOTINYL_LIPOYL"/>
    <property type="match status" value="1"/>
</dbReference>
<dbReference type="InterPro" id="IPR016185">
    <property type="entry name" value="PreATP-grasp_dom_sf"/>
</dbReference>
<dbReference type="PROSITE" id="PS00866">
    <property type="entry name" value="CPSASE_1"/>
    <property type="match status" value="1"/>
</dbReference>
<dbReference type="SUPFAM" id="SSF51230">
    <property type="entry name" value="Single hybrid motif"/>
    <property type="match status" value="1"/>
</dbReference>
<dbReference type="Pfam" id="PF02786">
    <property type="entry name" value="CPSase_L_D2"/>
    <property type="match status" value="1"/>
</dbReference>
<name>A0A8J7K4X0_9FLAO</name>
<proteinExistence type="predicted"/>
<sequence>MKSIKSIIIINRGEIACRIIRTCKQLGIKSIAVFSDADQDSLFVKQADEAYHLPGNQPADTYINVEKIVEIIKKSGADAIHPGYGFLSENADFAERCEAEGVTFIGPNANAIRQMGSKSIAKKIMEEHQIPTIPGYNKDDQSIETLTQEALKIGFPLLLKASAGGGGKGMRIVNNESEIENAIEAAKRESKSAFGDDHLIIEKYIENARHIEFQIFGDKHGNVIHLLERECSIQRRYQKVLEESPSPVLSQAKREEMGEIACRVAKALNYDNAGTVEFVYSDKDESFYFLEVNTRLQVEHPVTEEITGLDLVKMQIDSAEGKALAIKQEDVKSSGYAMELRLYAEDASNNYMPATGKIELFELPKVDGLRIESGIESGSEISLFYDPMIAKIIVHGNTRDEAFRKMQYTLEHTKCLGVTTNQDFLLDLIKNEHVQSGDYHTKFLETSYSFEKASTDPYINEALIAVSAARYAERNKHNHSLIGWRNSFSQGQWDTFEINENQTKVNYRTVGKSLAYSIGDSTYEVTIIDFKDAQIHLIINGKKETYTVLHKDQTYFIQHPNFGSLDVKYVDRFPPKKQEKVEGGYISPMPAEIIDIRVNVGDEVKEGQTLIILSSMKMEIPVVADKDGVVEEIFVEKAQSIEADYLLLKIA</sequence>
<keyword evidence="2" id="KW-0436">Ligase</keyword>
<dbReference type="PROSITE" id="PS50979">
    <property type="entry name" value="BC"/>
    <property type="match status" value="1"/>
</dbReference>
<dbReference type="Proteomes" id="UP000608754">
    <property type="component" value="Unassembled WGS sequence"/>
</dbReference>
<dbReference type="InterPro" id="IPR050856">
    <property type="entry name" value="Biotin_carboxylase_complex"/>
</dbReference>
<dbReference type="PROSITE" id="PS00867">
    <property type="entry name" value="CPSASE_2"/>
    <property type="match status" value="1"/>
</dbReference>
<dbReference type="CDD" id="cd06850">
    <property type="entry name" value="biotinyl_domain"/>
    <property type="match status" value="1"/>
</dbReference>
<dbReference type="Pfam" id="PF02785">
    <property type="entry name" value="Biotin_carb_C"/>
    <property type="match status" value="1"/>
</dbReference>
<dbReference type="SMART" id="SM00878">
    <property type="entry name" value="Biotin_carb_C"/>
    <property type="match status" value="1"/>
</dbReference>
<dbReference type="Pfam" id="PF00364">
    <property type="entry name" value="Biotin_lipoyl"/>
    <property type="match status" value="1"/>
</dbReference>
<feature type="domain" description="Lipoyl-binding" evidence="8">
    <location>
        <begin position="576"/>
        <end position="651"/>
    </location>
</feature>
<comment type="cofactor">
    <cofactor evidence="1">
        <name>biotin</name>
        <dbReference type="ChEBI" id="CHEBI:57586"/>
    </cofactor>
</comment>
<dbReference type="SUPFAM" id="SSF56059">
    <property type="entry name" value="Glutathione synthetase ATP-binding domain-like"/>
    <property type="match status" value="1"/>
</dbReference>
<dbReference type="SUPFAM" id="SSF51246">
    <property type="entry name" value="Rudiment single hybrid motif"/>
    <property type="match status" value="1"/>
</dbReference>
<keyword evidence="4 7" id="KW-0067">ATP-binding</keyword>
<evidence type="ECO:0000313" key="11">
    <source>
        <dbReference type="EMBL" id="MBF0597938.1"/>
    </source>
</evidence>
<evidence type="ECO:0000256" key="2">
    <source>
        <dbReference type="ARBA" id="ARBA00022598"/>
    </source>
</evidence>
<dbReference type="InterPro" id="IPR011764">
    <property type="entry name" value="Biotin_carboxylation_dom"/>
</dbReference>
<accession>A0A8J7K4X0</accession>
<dbReference type="GO" id="GO:0046872">
    <property type="term" value="F:metal ion binding"/>
    <property type="evidence" value="ECO:0007669"/>
    <property type="project" value="InterPro"/>
</dbReference>
<evidence type="ECO:0000256" key="3">
    <source>
        <dbReference type="ARBA" id="ARBA00022741"/>
    </source>
</evidence>
<dbReference type="FunFam" id="2.40.50.100:FF:000003">
    <property type="entry name" value="Acetyl-CoA carboxylase biotin carboxyl carrier protein"/>
    <property type="match status" value="1"/>
</dbReference>
<dbReference type="GO" id="GO:0016874">
    <property type="term" value="F:ligase activity"/>
    <property type="evidence" value="ECO:0007669"/>
    <property type="project" value="UniProtKB-KW"/>
</dbReference>
<reference evidence="11" key="1">
    <citation type="submission" date="2020-10" db="EMBL/GenBank/DDBJ databases">
        <authorList>
            <person name="Lu T."/>
            <person name="Wang Q."/>
            <person name="Han X."/>
        </authorList>
    </citation>
    <scope>NUCLEOTIDE SEQUENCE</scope>
    <source>
        <strain evidence="11">WQ 117</strain>
    </source>
</reference>
<feature type="domain" description="Biotin carboxylation" evidence="10">
    <location>
        <begin position="3"/>
        <end position="449"/>
    </location>
</feature>
<dbReference type="InterPro" id="IPR011053">
    <property type="entry name" value="Single_hybrid_motif"/>
</dbReference>
<dbReference type="RefSeq" id="WP_194183485.1">
    <property type="nucleotide sequence ID" value="NZ_JADGIK010000007.1"/>
</dbReference>
<dbReference type="InterPro" id="IPR000089">
    <property type="entry name" value="Biotin_lipoyl"/>
</dbReference>
<dbReference type="FunFam" id="3.30.1490.20:FF:000003">
    <property type="entry name" value="acetyl-CoA carboxylase isoform X1"/>
    <property type="match status" value="1"/>
</dbReference>
<keyword evidence="3 7" id="KW-0547">Nucleotide-binding</keyword>
<evidence type="ECO:0000259" key="10">
    <source>
        <dbReference type="PROSITE" id="PS50979"/>
    </source>
</evidence>
<dbReference type="PANTHER" id="PTHR18866">
    <property type="entry name" value="CARBOXYLASE:PYRUVATE/ACETYL-COA/PROPIONYL-COA CARBOXYLASE"/>
    <property type="match status" value="1"/>
</dbReference>
<keyword evidence="6" id="KW-0092">Biotin</keyword>
<dbReference type="InterPro" id="IPR005479">
    <property type="entry name" value="CPAse_ATP-bd"/>
</dbReference>
<dbReference type="SUPFAM" id="SSF52440">
    <property type="entry name" value="PreATP-grasp domain"/>
    <property type="match status" value="1"/>
</dbReference>
<protein>
    <submittedName>
        <fullName evidence="11">ATP-grasp domain-containing protein</fullName>
    </submittedName>
</protein>
<dbReference type="FunFam" id="3.30.470.20:FF:000028">
    <property type="entry name" value="Methylcrotonoyl-CoA carboxylase subunit alpha, mitochondrial"/>
    <property type="match status" value="1"/>
</dbReference>
<feature type="domain" description="ATP-grasp" evidence="9">
    <location>
        <begin position="122"/>
        <end position="320"/>
    </location>
</feature>
<evidence type="ECO:0000256" key="5">
    <source>
        <dbReference type="ARBA" id="ARBA00022946"/>
    </source>
</evidence>
<dbReference type="InterPro" id="IPR005482">
    <property type="entry name" value="Biotin_COase_C"/>
</dbReference>
<evidence type="ECO:0000256" key="7">
    <source>
        <dbReference type="PROSITE-ProRule" id="PRU00409"/>
    </source>
</evidence>
<dbReference type="InterPro" id="IPR011054">
    <property type="entry name" value="Rudment_hybrid_motif"/>
</dbReference>
<dbReference type="Gene3D" id="2.40.50.100">
    <property type="match status" value="1"/>
</dbReference>
<organism evidence="11 12">
    <name type="scientific">Faecalibacter rhinopitheci</name>
    <dbReference type="NCBI Taxonomy" id="2779678"/>
    <lineage>
        <taxon>Bacteria</taxon>
        <taxon>Pseudomonadati</taxon>
        <taxon>Bacteroidota</taxon>
        <taxon>Flavobacteriia</taxon>
        <taxon>Flavobacteriales</taxon>
        <taxon>Weeksellaceae</taxon>
        <taxon>Faecalibacter</taxon>
    </lineage>
</organism>
<keyword evidence="12" id="KW-1185">Reference proteome</keyword>
<dbReference type="Pfam" id="PF00289">
    <property type="entry name" value="Biotin_carb_N"/>
    <property type="match status" value="1"/>
</dbReference>
<evidence type="ECO:0000259" key="9">
    <source>
        <dbReference type="PROSITE" id="PS50975"/>
    </source>
</evidence>
<dbReference type="EMBL" id="JADGIK010000007">
    <property type="protein sequence ID" value="MBF0597938.1"/>
    <property type="molecule type" value="Genomic_DNA"/>
</dbReference>
<dbReference type="Gene3D" id="3.30.470.20">
    <property type="entry name" value="ATP-grasp fold, B domain"/>
    <property type="match status" value="1"/>
</dbReference>
<dbReference type="InterPro" id="IPR005481">
    <property type="entry name" value="BC-like_N"/>
</dbReference>
<dbReference type="InterPro" id="IPR011761">
    <property type="entry name" value="ATP-grasp"/>
</dbReference>
<dbReference type="GO" id="GO:0005524">
    <property type="term" value="F:ATP binding"/>
    <property type="evidence" value="ECO:0007669"/>
    <property type="project" value="UniProtKB-UniRule"/>
</dbReference>
<dbReference type="PROSITE" id="PS50975">
    <property type="entry name" value="ATP_GRASP"/>
    <property type="match status" value="1"/>
</dbReference>
<dbReference type="PANTHER" id="PTHR18866:SF33">
    <property type="entry name" value="METHYLCROTONOYL-COA CARBOXYLASE SUBUNIT ALPHA, MITOCHONDRIAL-RELATED"/>
    <property type="match status" value="1"/>
</dbReference>
<evidence type="ECO:0000256" key="6">
    <source>
        <dbReference type="ARBA" id="ARBA00023267"/>
    </source>
</evidence>
<evidence type="ECO:0000313" key="12">
    <source>
        <dbReference type="Proteomes" id="UP000608754"/>
    </source>
</evidence>
<gene>
    <name evidence="11" type="ORF">IM532_10885</name>
</gene>